<dbReference type="FunCoup" id="A0A6P8T8Q3">
    <property type="interactions" value="329"/>
</dbReference>
<keyword evidence="6" id="KW-0812">Transmembrane</keyword>
<evidence type="ECO:0000259" key="8">
    <source>
        <dbReference type="Pfam" id="PF01108"/>
    </source>
</evidence>
<dbReference type="KEGG" id="gacu:117538520"/>
<dbReference type="Proteomes" id="UP000515161">
    <property type="component" value="Unplaced"/>
</dbReference>
<protein>
    <submittedName>
        <fullName evidence="11">Interleukin-20 receptor subunit alpha</fullName>
    </submittedName>
</protein>
<dbReference type="Pfam" id="PF01108">
    <property type="entry name" value="Tissue_fac"/>
    <property type="match status" value="1"/>
</dbReference>
<proteinExistence type="inferred from homology"/>
<keyword evidence="4 11" id="KW-0675">Receptor</keyword>
<keyword evidence="3" id="KW-1015">Disulfide bond</keyword>
<feature type="region of interest" description="Disordered" evidence="5">
    <location>
        <begin position="309"/>
        <end position="342"/>
    </location>
</feature>
<evidence type="ECO:0000256" key="5">
    <source>
        <dbReference type="SAM" id="MobiDB-lite"/>
    </source>
</evidence>
<evidence type="ECO:0000256" key="7">
    <source>
        <dbReference type="SAM" id="SignalP"/>
    </source>
</evidence>
<dbReference type="AlphaFoldDB" id="A0A6P8T8Q3"/>
<evidence type="ECO:0000256" key="2">
    <source>
        <dbReference type="ARBA" id="ARBA00022729"/>
    </source>
</evidence>
<evidence type="ECO:0000256" key="3">
    <source>
        <dbReference type="ARBA" id="ARBA00023157"/>
    </source>
</evidence>
<dbReference type="CTD" id="53832"/>
<keyword evidence="2 7" id="KW-0732">Signal</keyword>
<evidence type="ECO:0000313" key="11">
    <source>
        <dbReference type="RefSeq" id="XP_034060173.1"/>
    </source>
</evidence>
<feature type="signal peptide" evidence="7">
    <location>
        <begin position="1"/>
        <end position="19"/>
    </location>
</feature>
<evidence type="ECO:0000256" key="6">
    <source>
        <dbReference type="SAM" id="Phobius"/>
    </source>
</evidence>
<keyword evidence="6" id="KW-0472">Membrane</keyword>
<keyword evidence="10" id="KW-1185">Reference proteome</keyword>
<keyword evidence="6" id="KW-1133">Transmembrane helix</keyword>
<dbReference type="InParanoid" id="A0A6P8T8Q3"/>
<dbReference type="GeneID" id="117538520"/>
<dbReference type="InterPro" id="IPR050650">
    <property type="entry name" value="Type-II_Cytokine-TF_Rcpt"/>
</dbReference>
<dbReference type="InterPro" id="IPR036116">
    <property type="entry name" value="FN3_sf"/>
</dbReference>
<dbReference type="RefSeq" id="XP_034060173.1">
    <property type="nucleotide sequence ID" value="XM_034204282.1"/>
</dbReference>
<evidence type="ECO:0000259" key="9">
    <source>
        <dbReference type="Pfam" id="PF09294"/>
    </source>
</evidence>
<gene>
    <name evidence="11" type="primary">il20ra</name>
</gene>
<dbReference type="Gene3D" id="2.60.40.10">
    <property type="entry name" value="Immunoglobulins"/>
    <property type="match status" value="2"/>
</dbReference>
<dbReference type="InterPro" id="IPR015373">
    <property type="entry name" value="Interferon/interleukin_rcp_dom"/>
</dbReference>
<reference evidence="11" key="1">
    <citation type="submission" date="2025-08" db="UniProtKB">
        <authorList>
            <consortium name="RefSeq"/>
        </authorList>
    </citation>
    <scope>IDENTIFICATION</scope>
</reference>
<dbReference type="GO" id="GO:0004896">
    <property type="term" value="F:cytokine receptor activity"/>
    <property type="evidence" value="ECO:0007669"/>
    <property type="project" value="TreeGrafter"/>
</dbReference>
<feature type="chain" id="PRO_5028125677" evidence="7">
    <location>
        <begin position="20"/>
        <end position="630"/>
    </location>
</feature>
<name>A0A6P8T8Q3_GYMAC</name>
<dbReference type="OrthoDB" id="9909056at2759"/>
<feature type="domain" description="Interferon/interleukin receptor" evidence="9">
    <location>
        <begin position="127"/>
        <end position="230"/>
    </location>
</feature>
<feature type="domain" description="Fibronectin type-III" evidence="8">
    <location>
        <begin position="6"/>
        <end position="114"/>
    </location>
</feature>
<dbReference type="InterPro" id="IPR003961">
    <property type="entry name" value="FN3_dom"/>
</dbReference>
<dbReference type="FunFam" id="2.60.40.10:FF:000348">
    <property type="entry name" value="Interleukin 20 receptor subunit alpha"/>
    <property type="match status" value="1"/>
</dbReference>
<accession>A0A6P8T8Q3</accession>
<dbReference type="SUPFAM" id="SSF49265">
    <property type="entry name" value="Fibronectin type III"/>
    <property type="match status" value="2"/>
</dbReference>
<evidence type="ECO:0000256" key="1">
    <source>
        <dbReference type="ARBA" id="ARBA00005399"/>
    </source>
</evidence>
<feature type="transmembrane region" description="Helical" evidence="6">
    <location>
        <begin position="241"/>
        <end position="263"/>
    </location>
</feature>
<dbReference type="Pfam" id="PF09294">
    <property type="entry name" value="Interfer-bind"/>
    <property type="match status" value="1"/>
</dbReference>
<sequence>MWTVVVFLNLLGALHFTVSSSPPSPINVTFSSVDLRNVLEWLPGSGTLDDTQFTVQYAIYGDSVEGSRRAHWRAVPRCTGIVRRRCDLSNETGDLEQGYYAKVRAVSRRASSTWVQTTRRFDPKSDTTFGPPMVSVEIKDNNATITLKGPMRYQPNAPMVSMASVYPDMTYELFIEDNHHAQIHHSQVVSSPYTFRKMEYDTKYCFSARASLSSMPAQCLLSARYCITTPKDPVIGQLQRVVVGIIVPLLCMGMLVVVGYLLYNYLSGKGQKSPYILNLPTFYQPPLTFPPENPKPIIITITTIIKDQQPESGTPHSACPKKPTPGYASQRPQTPPAPEEPWDDLSVDYGFLAAAPKIEIRVGNLNDLNCPVRGSYEKKECDVEDDHPLTNAQTEMSTLIQAHAWSLPVLTPLVSGQGASMGEVKGKEEEREFPGLLISPIPQIGFFHIPLNLLAKKEGGMGVEINGNMRVGMDGEMDESEVLPLLSAYASQNTMQISHSDQSDDLPDDYGILTMNTAHNIEEEEEEEEEEGNLCIDWDPQTRKLVLPEIAMGFNKEGVWDGMMQGEKVRENMIGGEGEEETVNFRNGELRLENVFVRQGSEEKAEAQRVLEGGGDDFLTGWGLVISMDE</sequence>
<dbReference type="PANTHER" id="PTHR20859:SF86">
    <property type="entry name" value="INTERLEUKIN-20 RECEPTOR SUBUNIT ALPHA"/>
    <property type="match status" value="1"/>
</dbReference>
<evidence type="ECO:0000313" key="10">
    <source>
        <dbReference type="Proteomes" id="UP000515161"/>
    </source>
</evidence>
<dbReference type="GO" id="GO:0005886">
    <property type="term" value="C:plasma membrane"/>
    <property type="evidence" value="ECO:0007669"/>
    <property type="project" value="TreeGrafter"/>
</dbReference>
<comment type="similarity">
    <text evidence="1">Belongs to the type II cytokine receptor family.</text>
</comment>
<organism evidence="10 11">
    <name type="scientific">Gymnodraco acuticeps</name>
    <name type="common">Antarctic dragonfish</name>
    <dbReference type="NCBI Taxonomy" id="8218"/>
    <lineage>
        <taxon>Eukaryota</taxon>
        <taxon>Metazoa</taxon>
        <taxon>Chordata</taxon>
        <taxon>Craniata</taxon>
        <taxon>Vertebrata</taxon>
        <taxon>Euteleostomi</taxon>
        <taxon>Actinopterygii</taxon>
        <taxon>Neopterygii</taxon>
        <taxon>Teleostei</taxon>
        <taxon>Neoteleostei</taxon>
        <taxon>Acanthomorphata</taxon>
        <taxon>Eupercaria</taxon>
        <taxon>Perciformes</taxon>
        <taxon>Notothenioidei</taxon>
        <taxon>Bathydraconidae</taxon>
        <taxon>Gymnodraco</taxon>
    </lineage>
</organism>
<dbReference type="InterPro" id="IPR013783">
    <property type="entry name" value="Ig-like_fold"/>
</dbReference>
<dbReference type="PANTHER" id="PTHR20859">
    <property type="entry name" value="INTERFERON/INTERLEUKIN RECEPTOR"/>
    <property type="match status" value="1"/>
</dbReference>
<evidence type="ECO:0000256" key="4">
    <source>
        <dbReference type="ARBA" id="ARBA00023170"/>
    </source>
</evidence>